<evidence type="ECO:0000256" key="2">
    <source>
        <dbReference type="ARBA" id="ARBA00008072"/>
    </source>
</evidence>
<dbReference type="EMBL" id="JAGDFM010000618">
    <property type="protein sequence ID" value="KAG7376813.1"/>
    <property type="molecule type" value="Genomic_DNA"/>
</dbReference>
<comment type="cofactor">
    <cofactor evidence="1">
        <name>Zn(2+)</name>
        <dbReference type="ChEBI" id="CHEBI:29105"/>
    </cofactor>
</comment>
<evidence type="ECO:0000256" key="5">
    <source>
        <dbReference type="ARBA" id="ARBA00023002"/>
    </source>
</evidence>
<evidence type="ECO:0000256" key="1">
    <source>
        <dbReference type="ARBA" id="ARBA00001947"/>
    </source>
</evidence>
<dbReference type="Pfam" id="PF08240">
    <property type="entry name" value="ADH_N"/>
    <property type="match status" value="1"/>
</dbReference>
<keyword evidence="8" id="KW-1185">Reference proteome</keyword>
<dbReference type="OrthoDB" id="3941538at2759"/>
<dbReference type="GO" id="GO:0046872">
    <property type="term" value="F:metal ion binding"/>
    <property type="evidence" value="ECO:0007669"/>
    <property type="project" value="UniProtKB-KW"/>
</dbReference>
<dbReference type="GO" id="GO:0006062">
    <property type="term" value="P:sorbitol catabolic process"/>
    <property type="evidence" value="ECO:0007669"/>
    <property type="project" value="TreeGrafter"/>
</dbReference>
<evidence type="ECO:0000256" key="3">
    <source>
        <dbReference type="ARBA" id="ARBA00022723"/>
    </source>
</evidence>
<evidence type="ECO:0000259" key="6">
    <source>
        <dbReference type="Pfam" id="PF08240"/>
    </source>
</evidence>
<sequence length="118" mass="12345">MCIKRNPSICINDAVIIGKSVVDKPIELGHNSAGAVHTVGSAVKSLKVGDEVAIEPGVPCLKGNDNLCPGTAFAATPPYEGTLAKFLLKPEDFCYKLPPNVSMQEGAMLEPMAVAVHS</sequence>
<organism evidence="7 8">
    <name type="scientific">Phytophthora pseudosyringae</name>
    <dbReference type="NCBI Taxonomy" id="221518"/>
    <lineage>
        <taxon>Eukaryota</taxon>
        <taxon>Sar</taxon>
        <taxon>Stramenopiles</taxon>
        <taxon>Oomycota</taxon>
        <taxon>Peronosporomycetes</taxon>
        <taxon>Peronosporales</taxon>
        <taxon>Peronosporaceae</taxon>
        <taxon>Phytophthora</taxon>
    </lineage>
</organism>
<accession>A0A8T1V909</accession>
<dbReference type="AlphaFoldDB" id="A0A8T1V909"/>
<keyword evidence="3" id="KW-0479">Metal-binding</keyword>
<feature type="domain" description="Alcohol dehydrogenase-like N-terminal" evidence="6">
    <location>
        <begin position="8"/>
        <end position="98"/>
    </location>
</feature>
<evidence type="ECO:0000313" key="7">
    <source>
        <dbReference type="EMBL" id="KAG7376813.1"/>
    </source>
</evidence>
<name>A0A8T1V909_9STRA</name>
<gene>
    <name evidence="7" type="ORF">PHYPSEUDO_012691</name>
</gene>
<comment type="similarity">
    <text evidence="2">Belongs to the zinc-containing alcohol dehydrogenase family.</text>
</comment>
<evidence type="ECO:0000256" key="4">
    <source>
        <dbReference type="ARBA" id="ARBA00022833"/>
    </source>
</evidence>
<comment type="caution">
    <text evidence="7">The sequence shown here is derived from an EMBL/GenBank/DDBJ whole genome shotgun (WGS) entry which is preliminary data.</text>
</comment>
<protein>
    <recommendedName>
        <fullName evidence="6">Alcohol dehydrogenase-like N-terminal domain-containing protein</fullName>
    </recommendedName>
</protein>
<proteinExistence type="inferred from homology"/>
<evidence type="ECO:0000313" key="8">
    <source>
        <dbReference type="Proteomes" id="UP000694044"/>
    </source>
</evidence>
<dbReference type="PANTHER" id="PTHR43161">
    <property type="entry name" value="SORBITOL DEHYDROGENASE"/>
    <property type="match status" value="1"/>
</dbReference>
<dbReference type="InterPro" id="IPR013154">
    <property type="entry name" value="ADH-like_N"/>
</dbReference>
<dbReference type="PANTHER" id="PTHR43161:SF9">
    <property type="entry name" value="SORBITOL DEHYDROGENASE"/>
    <property type="match status" value="1"/>
</dbReference>
<dbReference type="GO" id="GO:0003939">
    <property type="term" value="F:L-iditol 2-dehydrogenase (NAD+) activity"/>
    <property type="evidence" value="ECO:0007669"/>
    <property type="project" value="TreeGrafter"/>
</dbReference>
<reference evidence="7" key="1">
    <citation type="submission" date="2021-02" db="EMBL/GenBank/DDBJ databases">
        <authorList>
            <person name="Palmer J.M."/>
        </authorList>
    </citation>
    <scope>NUCLEOTIDE SEQUENCE</scope>
    <source>
        <strain evidence="7">SCRP734</strain>
    </source>
</reference>
<keyword evidence="4" id="KW-0862">Zinc</keyword>
<dbReference type="Proteomes" id="UP000694044">
    <property type="component" value="Unassembled WGS sequence"/>
</dbReference>
<keyword evidence="5" id="KW-0560">Oxidoreductase</keyword>